<organism evidence="2 3">
    <name type="scientific">Diaporthe helianthi</name>
    <dbReference type="NCBI Taxonomy" id="158607"/>
    <lineage>
        <taxon>Eukaryota</taxon>
        <taxon>Fungi</taxon>
        <taxon>Dikarya</taxon>
        <taxon>Ascomycota</taxon>
        <taxon>Pezizomycotina</taxon>
        <taxon>Sordariomycetes</taxon>
        <taxon>Sordariomycetidae</taxon>
        <taxon>Diaporthales</taxon>
        <taxon>Diaporthaceae</taxon>
        <taxon>Diaporthe</taxon>
    </lineage>
</organism>
<reference evidence="2" key="1">
    <citation type="submission" date="2017-09" db="EMBL/GenBank/DDBJ databases">
        <title>Polyketide synthases of a Diaporthe helianthi virulent isolate.</title>
        <authorList>
            <person name="Baroncelli R."/>
        </authorList>
    </citation>
    <scope>NUCLEOTIDE SEQUENCE [LARGE SCALE GENOMIC DNA]</scope>
    <source>
        <strain evidence="2">7/96</strain>
    </source>
</reference>
<dbReference type="AlphaFoldDB" id="A0A2P5HRU5"/>
<evidence type="ECO:0000313" key="3">
    <source>
        <dbReference type="Proteomes" id="UP000094444"/>
    </source>
</evidence>
<dbReference type="EMBL" id="MAVT02000887">
    <property type="protein sequence ID" value="POS72969.1"/>
    <property type="molecule type" value="Genomic_DNA"/>
</dbReference>
<sequence>MAASEQQQQQQLAGEPGTTAADNDFLPVLTSETTPQDTPASAGHQPTQNTNKPAEAEADQISASFSAGSLARTIGLPVPRLERDFRMQASLEGKVALGKSCWGERNWIGICGGEWSATWGKGTVVPGGQDAQLLTENKSTFVDTRYLLATADAQPAHIMVRTEGWRTGPPDVLTRLLDPVEGDKVSPDEYRFRIFIRLETGDERYRWLNEGMWIGSGVRRGLEVIYDGYRLF</sequence>
<dbReference type="PANTHER" id="PTHR37315:SF1">
    <property type="entry name" value="UPF0311 PROTEIN BLR7842"/>
    <property type="match status" value="1"/>
</dbReference>
<evidence type="ECO:0000256" key="1">
    <source>
        <dbReference type="SAM" id="MobiDB-lite"/>
    </source>
</evidence>
<feature type="compositionally biased region" description="Low complexity" evidence="1">
    <location>
        <begin position="1"/>
        <end position="11"/>
    </location>
</feature>
<dbReference type="OrthoDB" id="3549121at2759"/>
<protein>
    <submittedName>
        <fullName evidence="2">Uncharacterized protein</fullName>
    </submittedName>
</protein>
<proteinExistence type="predicted"/>
<dbReference type="Pfam" id="PF11578">
    <property type="entry name" value="DUF3237"/>
    <property type="match status" value="1"/>
</dbReference>
<dbReference type="InParanoid" id="A0A2P5HRU5"/>
<dbReference type="PANTHER" id="PTHR37315">
    <property type="entry name" value="UPF0311 PROTEIN BLR7842"/>
    <property type="match status" value="1"/>
</dbReference>
<keyword evidence="3" id="KW-1185">Reference proteome</keyword>
<name>A0A2P5HRU5_DIAHE</name>
<feature type="compositionally biased region" description="Polar residues" evidence="1">
    <location>
        <begin position="30"/>
        <end position="52"/>
    </location>
</feature>
<dbReference type="STRING" id="158607.A0A2P5HRU5"/>
<feature type="region of interest" description="Disordered" evidence="1">
    <location>
        <begin position="1"/>
        <end position="57"/>
    </location>
</feature>
<dbReference type="Proteomes" id="UP000094444">
    <property type="component" value="Unassembled WGS sequence"/>
</dbReference>
<dbReference type="Gene3D" id="2.40.160.20">
    <property type="match status" value="1"/>
</dbReference>
<accession>A0A2P5HRU5</accession>
<dbReference type="InterPro" id="IPR020915">
    <property type="entry name" value="UPF0311"/>
</dbReference>
<gene>
    <name evidence="2" type="ORF">DHEL01_v208639</name>
</gene>
<comment type="caution">
    <text evidence="2">The sequence shown here is derived from an EMBL/GenBank/DDBJ whole genome shotgun (WGS) entry which is preliminary data.</text>
</comment>
<evidence type="ECO:0000313" key="2">
    <source>
        <dbReference type="EMBL" id="POS72969.1"/>
    </source>
</evidence>